<feature type="transmembrane region" description="Helical" evidence="2">
    <location>
        <begin position="112"/>
        <end position="143"/>
    </location>
</feature>
<dbReference type="CDD" id="cd06257">
    <property type="entry name" value="DnaJ"/>
    <property type="match status" value="1"/>
</dbReference>
<organism evidence="4 5">
    <name type="scientific">Chara braunii</name>
    <name type="common">Braun's stonewort</name>
    <dbReference type="NCBI Taxonomy" id="69332"/>
    <lineage>
        <taxon>Eukaryota</taxon>
        <taxon>Viridiplantae</taxon>
        <taxon>Streptophyta</taxon>
        <taxon>Charophyceae</taxon>
        <taxon>Charales</taxon>
        <taxon>Characeae</taxon>
        <taxon>Chara</taxon>
    </lineage>
</organism>
<dbReference type="EMBL" id="BFEA01000139">
    <property type="protein sequence ID" value="GBG70988.1"/>
    <property type="molecule type" value="Genomic_DNA"/>
</dbReference>
<feature type="region of interest" description="Disordered" evidence="1">
    <location>
        <begin position="663"/>
        <end position="698"/>
    </location>
</feature>
<evidence type="ECO:0000313" key="4">
    <source>
        <dbReference type="EMBL" id="GBG70988.1"/>
    </source>
</evidence>
<keyword evidence="2" id="KW-1133">Transmembrane helix</keyword>
<keyword evidence="5" id="KW-1185">Reference proteome</keyword>
<keyword evidence="2" id="KW-0812">Transmembrane</keyword>
<feature type="region of interest" description="Disordered" evidence="1">
    <location>
        <begin position="746"/>
        <end position="776"/>
    </location>
</feature>
<feature type="region of interest" description="Disordered" evidence="1">
    <location>
        <begin position="350"/>
        <end position="436"/>
    </location>
</feature>
<dbReference type="Pfam" id="PF14901">
    <property type="entry name" value="Jiv90"/>
    <property type="match status" value="1"/>
</dbReference>
<feature type="compositionally biased region" description="Basic residues" evidence="1">
    <location>
        <begin position="766"/>
        <end position="776"/>
    </location>
</feature>
<dbReference type="PROSITE" id="PS00636">
    <property type="entry name" value="DNAJ_1"/>
    <property type="match status" value="1"/>
</dbReference>
<reference evidence="4 5" key="1">
    <citation type="journal article" date="2018" name="Cell">
        <title>The Chara Genome: Secondary Complexity and Implications for Plant Terrestrialization.</title>
        <authorList>
            <person name="Nishiyama T."/>
            <person name="Sakayama H."/>
            <person name="Vries J.D."/>
            <person name="Buschmann H."/>
            <person name="Saint-Marcoux D."/>
            <person name="Ullrich K.K."/>
            <person name="Haas F.B."/>
            <person name="Vanderstraeten L."/>
            <person name="Becker D."/>
            <person name="Lang D."/>
            <person name="Vosolsobe S."/>
            <person name="Rombauts S."/>
            <person name="Wilhelmsson P.K.I."/>
            <person name="Janitza P."/>
            <person name="Kern R."/>
            <person name="Heyl A."/>
            <person name="Rumpler F."/>
            <person name="Villalobos L.I.A.C."/>
            <person name="Clay J.M."/>
            <person name="Skokan R."/>
            <person name="Toyoda A."/>
            <person name="Suzuki Y."/>
            <person name="Kagoshima H."/>
            <person name="Schijlen E."/>
            <person name="Tajeshwar N."/>
            <person name="Catarino B."/>
            <person name="Hetherington A.J."/>
            <person name="Saltykova A."/>
            <person name="Bonnot C."/>
            <person name="Breuninger H."/>
            <person name="Symeonidi A."/>
            <person name="Radhakrishnan G.V."/>
            <person name="Van Nieuwerburgh F."/>
            <person name="Deforce D."/>
            <person name="Chang C."/>
            <person name="Karol K.G."/>
            <person name="Hedrich R."/>
            <person name="Ulvskov P."/>
            <person name="Glockner G."/>
            <person name="Delwiche C.F."/>
            <person name="Petrasek J."/>
            <person name="Van de Peer Y."/>
            <person name="Friml J."/>
            <person name="Beilby M."/>
            <person name="Dolan L."/>
            <person name="Kohara Y."/>
            <person name="Sugano S."/>
            <person name="Fujiyama A."/>
            <person name="Delaux P.-M."/>
            <person name="Quint M."/>
            <person name="TheiBen G."/>
            <person name="Hagemann M."/>
            <person name="Harholt J."/>
            <person name="Dunand C."/>
            <person name="Zachgo S."/>
            <person name="Langdale J."/>
            <person name="Maumus F."/>
            <person name="Straeten D.V.D."/>
            <person name="Gould S.B."/>
            <person name="Rensing S.A."/>
        </authorList>
    </citation>
    <scope>NUCLEOTIDE SEQUENCE [LARGE SCALE GENOMIC DNA]</scope>
    <source>
        <strain evidence="4 5">S276</strain>
    </source>
</reference>
<dbReference type="Gene3D" id="1.10.287.110">
    <property type="entry name" value="DnaJ domain"/>
    <property type="match status" value="1"/>
</dbReference>
<dbReference type="SUPFAM" id="SSF46565">
    <property type="entry name" value="Chaperone J-domain"/>
    <property type="match status" value="1"/>
</dbReference>
<dbReference type="Gramene" id="GBG70988">
    <property type="protein sequence ID" value="GBG70988"/>
    <property type="gene ID" value="CBR_g8288"/>
</dbReference>
<feature type="compositionally biased region" description="Low complexity" evidence="1">
    <location>
        <begin position="750"/>
        <end position="764"/>
    </location>
</feature>
<feature type="compositionally biased region" description="Polar residues" evidence="1">
    <location>
        <begin position="416"/>
        <end position="431"/>
    </location>
</feature>
<feature type="transmembrane region" description="Helical" evidence="2">
    <location>
        <begin position="51"/>
        <end position="75"/>
    </location>
</feature>
<sequence length="776" mass="85028">MERQKIATVFRHYVQRLREWWSFEAGVGHVKESYGAVWLAMSRVVTKIRPYLQPLIVFVARLCCYLGFFLLRCLLRGMSSLVRMGSSAVFVLLWCSLISLAALAGWGSFTIALVVAIVGAVFYGVAFASLVLGLFGMGILVLYGSPWPTLGVAFAGGLLFYSERCRGALFVTMVYSIYSVKGHGGWTAVSWCVGLAFLSSDVVIYIISLEDDDKEERKGNSAYVAGMSGMFPATFGHARSTDKASKASKAHMRGNWRNAWSQSVPGTTPTSAAFEVKTSFQQDAQAGGTGMSSEDWAGGGPSGTWRGNRMEQDTGDAGGGKYQRAYTAYEGCGGESPTVREEADCNDCRFGEQPRTGDGGYRGTEPAGVSGHETPAGGMGKRGVGGGAKREAADCDHPDSRVPEEYSPYSPFDETASVTSRCSQGTSTSGRSEAVEDGLPEAEVLRVLGCRDHYTIFGLPKCTVPDFSKLRQLYRKKAMLVHPDKNGGSEEAAEAFKRLQNAYEVLLDPGKKKEYDAQLIEQEIRDRITRQHNRQASPDFRPEPGFNEGLDEADGGYIPTEESKDVACLKCSKSHLWILKTDRTKSCARWCQDCREYHPAKDGDGWLEQSGQFIFFGMIKKVDRPRAYACCDGKIYDVTEWVECQRMQCPANTHKPMFHVSTTMPKQASSGRTGGRNGSSPGAGRSGPEGSSRNAGNRYSRAFRDSFPFQCTDPQTFQMSDEELYEWLSDMLDPGMFGDMGHAAATAFRGSSPSCSSTSQGSTGKNPRKRKGRRRR</sequence>
<dbReference type="SMART" id="SM00271">
    <property type="entry name" value="DnaJ"/>
    <property type="match status" value="1"/>
</dbReference>
<name>A0A388KLW6_CHABU</name>
<evidence type="ECO:0000256" key="2">
    <source>
        <dbReference type="SAM" id="Phobius"/>
    </source>
</evidence>
<feature type="compositionally biased region" description="Gly residues" evidence="1">
    <location>
        <begin position="377"/>
        <end position="387"/>
    </location>
</feature>
<protein>
    <recommendedName>
        <fullName evidence="3">J domain-containing protein</fullName>
    </recommendedName>
</protein>
<dbReference type="PANTHER" id="PTHR45270">
    <property type="entry name" value="OS03G0832900 PROTEIN"/>
    <property type="match status" value="1"/>
</dbReference>
<feature type="compositionally biased region" description="Basic and acidic residues" evidence="1">
    <location>
        <begin position="388"/>
        <end position="404"/>
    </location>
</feature>
<keyword evidence="2" id="KW-0472">Membrane</keyword>
<accession>A0A388KLW6</accession>
<feature type="region of interest" description="Disordered" evidence="1">
    <location>
        <begin position="283"/>
        <end position="321"/>
    </location>
</feature>
<feature type="transmembrane region" description="Helical" evidence="2">
    <location>
        <begin position="87"/>
        <end position="106"/>
    </location>
</feature>
<evidence type="ECO:0000259" key="3">
    <source>
        <dbReference type="PROSITE" id="PS50076"/>
    </source>
</evidence>
<dbReference type="InterPro" id="IPR001623">
    <property type="entry name" value="DnaJ_domain"/>
</dbReference>
<dbReference type="InterPro" id="IPR032843">
    <property type="entry name" value="Jiv"/>
</dbReference>
<dbReference type="AlphaFoldDB" id="A0A388KLW6"/>
<gene>
    <name evidence="4" type="ORF">CBR_g8288</name>
</gene>
<feature type="domain" description="J" evidence="3">
    <location>
        <begin position="452"/>
        <end position="519"/>
    </location>
</feature>
<dbReference type="PROSITE" id="PS50076">
    <property type="entry name" value="DNAJ_2"/>
    <property type="match status" value="1"/>
</dbReference>
<dbReference type="Proteomes" id="UP000265515">
    <property type="component" value="Unassembled WGS sequence"/>
</dbReference>
<dbReference type="InterPro" id="IPR036869">
    <property type="entry name" value="J_dom_sf"/>
</dbReference>
<evidence type="ECO:0000256" key="1">
    <source>
        <dbReference type="SAM" id="MobiDB-lite"/>
    </source>
</evidence>
<comment type="caution">
    <text evidence="4">The sequence shown here is derived from an EMBL/GenBank/DDBJ whole genome shotgun (WGS) entry which is preliminary data.</text>
</comment>
<dbReference type="InterPro" id="IPR018253">
    <property type="entry name" value="DnaJ_domain_CS"/>
</dbReference>
<dbReference type="PANTHER" id="PTHR45270:SF4">
    <property type="entry name" value="CHAPERONE DNAJ-DOMAIN SUPERFAMILY PROTEIN"/>
    <property type="match status" value="1"/>
</dbReference>
<dbReference type="OMA" id="ICQGMKC"/>
<dbReference type="Pfam" id="PF00226">
    <property type="entry name" value="DnaJ"/>
    <property type="match status" value="1"/>
</dbReference>
<evidence type="ECO:0000313" key="5">
    <source>
        <dbReference type="Proteomes" id="UP000265515"/>
    </source>
</evidence>
<dbReference type="OrthoDB" id="1507364at2759"/>
<feature type="transmembrane region" description="Helical" evidence="2">
    <location>
        <begin position="150"/>
        <end position="178"/>
    </location>
</feature>
<proteinExistence type="predicted"/>